<gene>
    <name evidence="9" type="ORF">GWI33_022995</name>
</gene>
<dbReference type="PROSITE" id="PS50035">
    <property type="entry name" value="PLD"/>
    <property type="match status" value="1"/>
</dbReference>
<dbReference type="EMBL" id="JAACXV010000088">
    <property type="protein sequence ID" value="KAF7283744.1"/>
    <property type="molecule type" value="Genomic_DNA"/>
</dbReference>
<dbReference type="GO" id="GO:0005739">
    <property type="term" value="C:mitochondrion"/>
    <property type="evidence" value="ECO:0007669"/>
    <property type="project" value="TreeGrafter"/>
</dbReference>
<feature type="domain" description="PLD phosphodiesterase" evidence="8">
    <location>
        <begin position="149"/>
        <end position="181"/>
    </location>
</feature>
<keyword evidence="3" id="KW-0443">Lipid metabolism</keyword>
<evidence type="ECO:0000256" key="7">
    <source>
        <dbReference type="SAM" id="Phobius"/>
    </source>
</evidence>
<comment type="similarity">
    <text evidence="4">Belongs to the phospholipase D family. MitoPLD/Zucchini subfamily.</text>
</comment>
<keyword evidence="7" id="KW-0812">Transmembrane</keyword>
<dbReference type="Gene3D" id="3.30.870.10">
    <property type="entry name" value="Endonuclease Chain A"/>
    <property type="match status" value="1"/>
</dbReference>
<dbReference type="GO" id="GO:0016042">
    <property type="term" value="P:lipid catabolic process"/>
    <property type="evidence" value="ECO:0007669"/>
    <property type="project" value="UniProtKB-KW"/>
</dbReference>
<dbReference type="GO" id="GO:0016891">
    <property type="term" value="F:RNA endonuclease activity producing 5'-phosphomonoesters, hydrolytic mechanism"/>
    <property type="evidence" value="ECO:0007669"/>
    <property type="project" value="TreeGrafter"/>
</dbReference>
<dbReference type="Proteomes" id="UP000625711">
    <property type="component" value="Unassembled WGS sequence"/>
</dbReference>
<dbReference type="InterPro" id="IPR051406">
    <property type="entry name" value="PLD_domain"/>
</dbReference>
<dbReference type="Pfam" id="PF13091">
    <property type="entry name" value="PLDc_2"/>
    <property type="match status" value="1"/>
</dbReference>
<keyword evidence="10" id="KW-1185">Reference proteome</keyword>
<dbReference type="PANTHER" id="PTHR43856:SF1">
    <property type="entry name" value="MITOCHONDRIAL CARDIOLIPIN HYDROLASE"/>
    <property type="match status" value="1"/>
</dbReference>
<evidence type="ECO:0000256" key="6">
    <source>
        <dbReference type="ARBA" id="ARBA00043167"/>
    </source>
</evidence>
<name>A0A834IPE5_RHYFE</name>
<keyword evidence="1" id="KW-0378">Hydrolase</keyword>
<evidence type="ECO:0000256" key="2">
    <source>
        <dbReference type="ARBA" id="ARBA00022963"/>
    </source>
</evidence>
<dbReference type="OrthoDB" id="5205528at2759"/>
<evidence type="ECO:0000256" key="5">
    <source>
        <dbReference type="ARBA" id="ARBA00040549"/>
    </source>
</evidence>
<evidence type="ECO:0000259" key="8">
    <source>
        <dbReference type="PROSITE" id="PS50035"/>
    </source>
</evidence>
<protein>
    <recommendedName>
        <fullName evidence="5">Mitochondrial cardiolipin hydrolase</fullName>
    </recommendedName>
    <alternativeName>
        <fullName evidence="6">Mitochondrial phospholipase</fullName>
    </alternativeName>
</protein>
<dbReference type="InterPro" id="IPR025202">
    <property type="entry name" value="PLD-like_dom"/>
</dbReference>
<dbReference type="SUPFAM" id="SSF56024">
    <property type="entry name" value="Phospholipase D/nuclease"/>
    <property type="match status" value="1"/>
</dbReference>
<proteinExistence type="inferred from homology"/>
<dbReference type="PANTHER" id="PTHR43856">
    <property type="entry name" value="CARDIOLIPIN HYDROLASE"/>
    <property type="match status" value="1"/>
</dbReference>
<keyword evidence="2" id="KW-0442">Lipid degradation</keyword>
<dbReference type="GO" id="GO:0034587">
    <property type="term" value="P:piRNA processing"/>
    <property type="evidence" value="ECO:0007669"/>
    <property type="project" value="TreeGrafter"/>
</dbReference>
<keyword evidence="7" id="KW-0472">Membrane</keyword>
<evidence type="ECO:0000313" key="10">
    <source>
        <dbReference type="Proteomes" id="UP000625711"/>
    </source>
</evidence>
<reference evidence="9" key="1">
    <citation type="submission" date="2020-08" db="EMBL/GenBank/DDBJ databases">
        <title>Genome sequencing and assembly of the red palm weevil Rhynchophorus ferrugineus.</title>
        <authorList>
            <person name="Dias G.B."/>
            <person name="Bergman C.M."/>
            <person name="Manee M."/>
        </authorList>
    </citation>
    <scope>NUCLEOTIDE SEQUENCE</scope>
    <source>
        <strain evidence="9">AA-2017</strain>
        <tissue evidence="9">Whole larva</tissue>
    </source>
</reference>
<comment type="caution">
    <text evidence="9">The sequence shown here is derived from an EMBL/GenBank/DDBJ whole genome shotgun (WGS) entry which is preliminary data.</text>
</comment>
<evidence type="ECO:0000313" key="9">
    <source>
        <dbReference type="EMBL" id="KAF7283744.1"/>
    </source>
</evidence>
<evidence type="ECO:0000256" key="4">
    <source>
        <dbReference type="ARBA" id="ARBA00038012"/>
    </source>
</evidence>
<keyword evidence="7" id="KW-1133">Transmembrane helix</keyword>
<organism evidence="9 10">
    <name type="scientific">Rhynchophorus ferrugineus</name>
    <name type="common">Red palm weevil</name>
    <name type="synonym">Curculio ferrugineus</name>
    <dbReference type="NCBI Taxonomy" id="354439"/>
    <lineage>
        <taxon>Eukaryota</taxon>
        <taxon>Metazoa</taxon>
        <taxon>Ecdysozoa</taxon>
        <taxon>Arthropoda</taxon>
        <taxon>Hexapoda</taxon>
        <taxon>Insecta</taxon>
        <taxon>Pterygota</taxon>
        <taxon>Neoptera</taxon>
        <taxon>Endopterygota</taxon>
        <taxon>Coleoptera</taxon>
        <taxon>Polyphaga</taxon>
        <taxon>Cucujiformia</taxon>
        <taxon>Curculionidae</taxon>
        <taxon>Dryophthorinae</taxon>
        <taxon>Rhynchophorus</taxon>
    </lineage>
</organism>
<accession>A0A834IPE5</accession>
<evidence type="ECO:0000256" key="3">
    <source>
        <dbReference type="ARBA" id="ARBA00023098"/>
    </source>
</evidence>
<dbReference type="AlphaFoldDB" id="A0A834IPE5"/>
<evidence type="ECO:0000256" key="1">
    <source>
        <dbReference type="ARBA" id="ARBA00022801"/>
    </source>
</evidence>
<dbReference type="InterPro" id="IPR001736">
    <property type="entry name" value="PLipase_D/transphosphatidylase"/>
</dbReference>
<sequence length="215" mass="25183">MSKVVLGALWVVLTTLPFFLRYVIKQKYEKLRKALQDQEDDSYYQCLFFGPKNFSCKSHFYDKKECGEFCSFTQFERLIHYIVSAKKSVSLCMYILTLKQVQTSLIQLNRKGIKVRIITDKVMHQTKVAQELFAGLKENGIEFRIPDSTEQLMHNKYCLIDETDEQHAKVFFGSLNLTSQAVLKNFESVILTNNKDIIGRLSDEFEYLWRSLKES</sequence>
<feature type="transmembrane region" description="Helical" evidence="7">
    <location>
        <begin position="6"/>
        <end position="24"/>
    </location>
</feature>